<feature type="compositionally biased region" description="Basic and acidic residues" evidence="1">
    <location>
        <begin position="95"/>
        <end position="110"/>
    </location>
</feature>
<dbReference type="InterPro" id="IPR053292">
    <property type="entry name" value="UBAP1-MVB12_assoc_domain"/>
</dbReference>
<evidence type="ECO:0000256" key="1">
    <source>
        <dbReference type="SAM" id="MobiDB-lite"/>
    </source>
</evidence>
<feature type="compositionally biased region" description="Polar residues" evidence="1">
    <location>
        <begin position="53"/>
        <end position="79"/>
    </location>
</feature>
<feature type="region of interest" description="Disordered" evidence="1">
    <location>
        <begin position="158"/>
        <end position="183"/>
    </location>
</feature>
<feature type="domain" description="UMA" evidence="2">
    <location>
        <begin position="109"/>
        <end position="160"/>
    </location>
</feature>
<gene>
    <name evidence="3" type="ORF">Q7C36_003880</name>
</gene>
<dbReference type="PANTHER" id="PTHR36291">
    <property type="entry name" value="UBAP1-MVB12-ASSOCIATED (UMA)-DOMAIN CONTAINING PROTEIN 1"/>
    <property type="match status" value="1"/>
</dbReference>
<dbReference type="PROSITE" id="PS51497">
    <property type="entry name" value="UMA"/>
    <property type="match status" value="1"/>
</dbReference>
<feature type="compositionally biased region" description="Polar residues" evidence="1">
    <location>
        <begin position="173"/>
        <end position="183"/>
    </location>
</feature>
<name>A0AA88NSM6_TACVA</name>
<feature type="region of interest" description="Disordered" evidence="1">
    <location>
        <begin position="45"/>
        <end position="111"/>
    </location>
</feature>
<accession>A0AA88NSM6</accession>
<sequence>MRMRSVIQPTTKKSRKMFNFFGLRKDSKKGTTPERETDGFVMVGETADEQRAKQQSRSTPQFTTNVIVQPSKPSSSAVNKTPEAFQPSPAITTSEAEKTEGDPGHADPFRDIPFTLAPHILTVQASLSQLSQVPDFNLPQDINEHLANFSYDFTLEKSVQSALSPPTPDPRSAPQTSEFTRQE</sequence>
<keyword evidence="4" id="KW-1185">Reference proteome</keyword>
<comment type="caution">
    <text evidence="3">The sequence shown here is derived from an EMBL/GenBank/DDBJ whole genome shotgun (WGS) entry which is preliminary data.</text>
</comment>
<dbReference type="AlphaFoldDB" id="A0AA88NSM6"/>
<proteinExistence type="predicted"/>
<evidence type="ECO:0000313" key="3">
    <source>
        <dbReference type="EMBL" id="KAK2864726.1"/>
    </source>
</evidence>
<dbReference type="PANTHER" id="PTHR36291:SF1">
    <property type="entry name" value="UBAP1-MVB12-ASSOCIATED (UMA)-DOMAIN CONTAINING PROTEIN 1"/>
    <property type="match status" value="1"/>
</dbReference>
<reference evidence="3" key="1">
    <citation type="submission" date="2023-08" db="EMBL/GenBank/DDBJ databases">
        <title>Pelteobagrus vachellii genome.</title>
        <authorList>
            <person name="Liu H."/>
        </authorList>
    </citation>
    <scope>NUCLEOTIDE SEQUENCE</scope>
    <source>
        <strain evidence="3">PRFRI_2022a</strain>
        <tissue evidence="3">Muscle</tissue>
    </source>
</reference>
<organism evidence="3 4">
    <name type="scientific">Tachysurus vachellii</name>
    <name type="common">Darkbarbel catfish</name>
    <name type="synonym">Pelteobagrus vachellii</name>
    <dbReference type="NCBI Taxonomy" id="175792"/>
    <lineage>
        <taxon>Eukaryota</taxon>
        <taxon>Metazoa</taxon>
        <taxon>Chordata</taxon>
        <taxon>Craniata</taxon>
        <taxon>Vertebrata</taxon>
        <taxon>Euteleostomi</taxon>
        <taxon>Actinopterygii</taxon>
        <taxon>Neopterygii</taxon>
        <taxon>Teleostei</taxon>
        <taxon>Ostariophysi</taxon>
        <taxon>Siluriformes</taxon>
        <taxon>Bagridae</taxon>
        <taxon>Tachysurus</taxon>
    </lineage>
</organism>
<evidence type="ECO:0000259" key="2">
    <source>
        <dbReference type="PROSITE" id="PS51497"/>
    </source>
</evidence>
<dbReference type="Proteomes" id="UP001187315">
    <property type="component" value="Unassembled WGS sequence"/>
</dbReference>
<protein>
    <recommendedName>
        <fullName evidence="2">UMA domain-containing protein</fullName>
    </recommendedName>
</protein>
<dbReference type="EMBL" id="JAVHJS010000003">
    <property type="protein sequence ID" value="KAK2864726.1"/>
    <property type="molecule type" value="Genomic_DNA"/>
</dbReference>
<dbReference type="InterPro" id="IPR023340">
    <property type="entry name" value="UMA"/>
</dbReference>
<evidence type="ECO:0000313" key="4">
    <source>
        <dbReference type="Proteomes" id="UP001187315"/>
    </source>
</evidence>